<keyword evidence="2" id="KW-1185">Reference proteome</keyword>
<accession>Q2JDJ4</accession>
<dbReference type="GO" id="GO:0003824">
    <property type="term" value="F:catalytic activity"/>
    <property type="evidence" value="ECO:0007669"/>
    <property type="project" value="InterPro"/>
</dbReference>
<organism evidence="1 2">
    <name type="scientific">Frankia casuarinae (strain DSM 45818 / CECT 9043 / HFP020203 / CcI3)</name>
    <dbReference type="NCBI Taxonomy" id="106370"/>
    <lineage>
        <taxon>Bacteria</taxon>
        <taxon>Bacillati</taxon>
        <taxon>Actinomycetota</taxon>
        <taxon>Actinomycetes</taxon>
        <taxon>Frankiales</taxon>
        <taxon>Frankiaceae</taxon>
        <taxon>Frankia</taxon>
    </lineage>
</organism>
<gene>
    <name evidence="1" type="ordered locus">Francci3_1270</name>
</gene>
<protein>
    <recommendedName>
        <fullName evidence="3">Cytidine deaminase</fullName>
    </recommendedName>
</protein>
<dbReference type="SUPFAM" id="SSF53927">
    <property type="entry name" value="Cytidine deaminase-like"/>
    <property type="match status" value="1"/>
</dbReference>
<evidence type="ECO:0008006" key="3">
    <source>
        <dbReference type="Google" id="ProtNLM"/>
    </source>
</evidence>
<dbReference type="EMBL" id="CP000249">
    <property type="protein sequence ID" value="ABD10648.1"/>
    <property type="molecule type" value="Genomic_DNA"/>
</dbReference>
<dbReference type="RefSeq" id="WP_011435714.1">
    <property type="nucleotide sequence ID" value="NC_007777.1"/>
</dbReference>
<sequence length="141" mass="14054">MTADATRSGTVPADGNSADGAPALDLAAEDAKLVVLARAARLRAYAPSGDPAEGAALRDTDGRTYAAATLGLGRAELAISALRAAVAAAVSSGARRFEAAAVVTQKDELDRADLATLAEFGAGIPVFLAGSDGVARTRVTT</sequence>
<proteinExistence type="predicted"/>
<dbReference type="InterPro" id="IPR016193">
    <property type="entry name" value="Cytidine_deaminase-like"/>
</dbReference>
<dbReference type="STRING" id="106370.Francci3_1270"/>
<evidence type="ECO:0000313" key="1">
    <source>
        <dbReference type="EMBL" id="ABD10648.1"/>
    </source>
</evidence>
<reference evidence="1 2" key="1">
    <citation type="journal article" date="2007" name="Genome Res.">
        <title>Genome characteristics of facultatively symbiotic Frankia sp. strains reflect host range and host plant biogeography.</title>
        <authorList>
            <person name="Normand P."/>
            <person name="Lapierre P."/>
            <person name="Tisa L.S."/>
            <person name="Gogarten J.P."/>
            <person name="Alloisio N."/>
            <person name="Bagnarol E."/>
            <person name="Bassi C.A."/>
            <person name="Berry A.M."/>
            <person name="Bickhart D.M."/>
            <person name="Choisne N."/>
            <person name="Couloux A."/>
            <person name="Cournoyer B."/>
            <person name="Cruveiller S."/>
            <person name="Daubin V."/>
            <person name="Demange N."/>
            <person name="Francino M.P."/>
            <person name="Goltsman E."/>
            <person name="Huang Y."/>
            <person name="Kopp O.R."/>
            <person name="Labarre L."/>
            <person name="Lapidus A."/>
            <person name="Lavire C."/>
            <person name="Marechal J."/>
            <person name="Martinez M."/>
            <person name="Mastronunzio J.E."/>
            <person name="Mullin B.C."/>
            <person name="Niemann J."/>
            <person name="Pujic P."/>
            <person name="Rawnsley T."/>
            <person name="Rouy Z."/>
            <person name="Schenowitz C."/>
            <person name="Sellstedt A."/>
            <person name="Tavares F."/>
            <person name="Tomkins J.P."/>
            <person name="Vallenet D."/>
            <person name="Valverde C."/>
            <person name="Wall L.G."/>
            <person name="Wang Y."/>
            <person name="Medigue C."/>
            <person name="Benson D.R."/>
        </authorList>
    </citation>
    <scope>NUCLEOTIDE SEQUENCE [LARGE SCALE GENOMIC DNA]</scope>
    <source>
        <strain evidence="2">DSM 45818 / CECT 9043 / CcI3</strain>
    </source>
</reference>
<dbReference type="Proteomes" id="UP000001937">
    <property type="component" value="Chromosome"/>
</dbReference>
<dbReference type="Gene3D" id="3.40.140.10">
    <property type="entry name" value="Cytidine Deaminase, domain 2"/>
    <property type="match status" value="1"/>
</dbReference>
<dbReference type="KEGG" id="fra:Francci3_1270"/>
<dbReference type="HOGENOM" id="CLU_151846_0_0_11"/>
<name>Q2JDJ4_FRACC</name>
<dbReference type="AlphaFoldDB" id="Q2JDJ4"/>
<evidence type="ECO:0000313" key="2">
    <source>
        <dbReference type="Proteomes" id="UP000001937"/>
    </source>
</evidence>
<dbReference type="eggNOG" id="COG0295">
    <property type="taxonomic scope" value="Bacteria"/>
</dbReference>